<proteinExistence type="predicted"/>
<name>A0A0G0YGS6_UNCC2</name>
<dbReference type="Proteomes" id="UP000033869">
    <property type="component" value="Unassembled WGS sequence"/>
</dbReference>
<keyword evidence="1" id="KW-1133">Transmembrane helix</keyword>
<evidence type="ECO:0000313" key="2">
    <source>
        <dbReference type="EMBL" id="KKS08746.1"/>
    </source>
</evidence>
<feature type="transmembrane region" description="Helical" evidence="1">
    <location>
        <begin position="76"/>
        <end position="97"/>
    </location>
</feature>
<sequence>MKKISNKQAQKNINDFKAKIKKATIPHLAVAAISAHFLTLKDIQTDFKILSEGGSTNASLNSVIASLTGGNSSVTYLTLTISLFLLLMVLYTGILQFKQSK</sequence>
<reference evidence="2 3" key="1">
    <citation type="journal article" date="2015" name="Nature">
        <title>rRNA introns, odd ribosomes, and small enigmatic genomes across a large radiation of phyla.</title>
        <authorList>
            <person name="Brown C.T."/>
            <person name="Hug L.A."/>
            <person name="Thomas B.C."/>
            <person name="Sharon I."/>
            <person name="Castelle C.J."/>
            <person name="Singh A."/>
            <person name="Wilkins M.J."/>
            <person name="Williams K.H."/>
            <person name="Banfield J.F."/>
        </authorList>
    </citation>
    <scope>NUCLEOTIDE SEQUENCE [LARGE SCALE GENOMIC DNA]</scope>
</reference>
<organism evidence="2 3">
    <name type="scientific">candidate division CPR2 bacterium GW2011_GWC1_41_48</name>
    <dbReference type="NCBI Taxonomy" id="1618344"/>
    <lineage>
        <taxon>Bacteria</taxon>
        <taxon>Bacteria division CPR2</taxon>
    </lineage>
</organism>
<dbReference type="AlphaFoldDB" id="A0A0G0YGS6"/>
<gene>
    <name evidence="2" type="ORF">UU65_C0005G0057</name>
</gene>
<feature type="transmembrane region" description="Helical" evidence="1">
    <location>
        <begin position="20"/>
        <end position="38"/>
    </location>
</feature>
<keyword evidence="1" id="KW-0472">Membrane</keyword>
<dbReference type="EMBL" id="LCBL01000005">
    <property type="protein sequence ID" value="KKS08746.1"/>
    <property type="molecule type" value="Genomic_DNA"/>
</dbReference>
<comment type="caution">
    <text evidence="2">The sequence shown here is derived from an EMBL/GenBank/DDBJ whole genome shotgun (WGS) entry which is preliminary data.</text>
</comment>
<evidence type="ECO:0000256" key="1">
    <source>
        <dbReference type="SAM" id="Phobius"/>
    </source>
</evidence>
<evidence type="ECO:0000313" key="3">
    <source>
        <dbReference type="Proteomes" id="UP000033869"/>
    </source>
</evidence>
<protein>
    <submittedName>
        <fullName evidence="2">Uncharacterized protein</fullName>
    </submittedName>
</protein>
<accession>A0A0G0YGS6</accession>
<keyword evidence="1" id="KW-0812">Transmembrane</keyword>